<evidence type="ECO:0000313" key="1">
    <source>
        <dbReference type="EMBL" id="KAA1138139.1"/>
    </source>
</evidence>
<dbReference type="EMBL" id="VDEP01000003">
    <property type="protein sequence ID" value="KAA1138139.1"/>
    <property type="molecule type" value="Genomic_DNA"/>
</dbReference>
<accession>A0A5B0SL96</accession>
<protein>
    <submittedName>
        <fullName evidence="1">Uncharacterized protein</fullName>
    </submittedName>
</protein>
<dbReference type="AlphaFoldDB" id="A0A5B0SL96"/>
<evidence type="ECO:0000313" key="2">
    <source>
        <dbReference type="Proteomes" id="UP000325313"/>
    </source>
</evidence>
<organism evidence="1 2">
    <name type="scientific">Puccinia graminis f. sp. tritici</name>
    <dbReference type="NCBI Taxonomy" id="56615"/>
    <lineage>
        <taxon>Eukaryota</taxon>
        <taxon>Fungi</taxon>
        <taxon>Dikarya</taxon>
        <taxon>Basidiomycota</taxon>
        <taxon>Pucciniomycotina</taxon>
        <taxon>Pucciniomycetes</taxon>
        <taxon>Pucciniales</taxon>
        <taxon>Pucciniaceae</taxon>
        <taxon>Puccinia</taxon>
    </lineage>
</organism>
<reference evidence="1 2" key="1">
    <citation type="submission" date="2019-05" db="EMBL/GenBank/DDBJ databases">
        <title>Emergence of the Ug99 lineage of the wheat stem rust pathogen through somatic hybridization.</title>
        <authorList>
            <person name="Li F."/>
            <person name="Upadhyaya N.M."/>
            <person name="Sperschneider J."/>
            <person name="Matny O."/>
            <person name="Nguyen-Phuc H."/>
            <person name="Mago R."/>
            <person name="Raley C."/>
            <person name="Miller M.E."/>
            <person name="Silverstein K.A.T."/>
            <person name="Henningsen E."/>
            <person name="Hirsch C.D."/>
            <person name="Visser B."/>
            <person name="Pretorius Z.A."/>
            <person name="Steffenson B.J."/>
            <person name="Schwessinger B."/>
            <person name="Dodds P.N."/>
            <person name="Figueroa M."/>
        </authorList>
    </citation>
    <scope>NUCLEOTIDE SEQUENCE [LARGE SCALE GENOMIC DNA]</scope>
    <source>
        <strain evidence="1 2">Ug99</strain>
    </source>
</reference>
<dbReference type="Proteomes" id="UP000325313">
    <property type="component" value="Unassembled WGS sequence"/>
</dbReference>
<sequence>MPHWPMSQKLTSQDIFRSIDLIFAGTSTREISLITQASIGGSGKARLARSGPSASPSPIGNGKCFTSVPSGGLAKSETSVVMTHCCLHCRNRFKIVFQQ</sequence>
<comment type="caution">
    <text evidence="1">The sequence shown here is derived from an EMBL/GenBank/DDBJ whole genome shotgun (WGS) entry which is preliminary data.</text>
</comment>
<proteinExistence type="predicted"/>
<name>A0A5B0SL96_PUCGR</name>
<gene>
    <name evidence="1" type="ORF">PGTUg99_006342</name>
</gene>